<dbReference type="InterPro" id="IPR036365">
    <property type="entry name" value="PGBD-like_sf"/>
</dbReference>
<dbReference type="AlphaFoldDB" id="A0A0F9NRV8"/>
<protein>
    <recommendedName>
        <fullName evidence="1">Peptidoglycan binding-like domain-containing protein</fullName>
    </recommendedName>
</protein>
<organism evidence="2">
    <name type="scientific">marine sediment metagenome</name>
    <dbReference type="NCBI Taxonomy" id="412755"/>
    <lineage>
        <taxon>unclassified sequences</taxon>
        <taxon>metagenomes</taxon>
        <taxon>ecological metagenomes</taxon>
    </lineage>
</organism>
<evidence type="ECO:0000259" key="1">
    <source>
        <dbReference type="Pfam" id="PF01471"/>
    </source>
</evidence>
<sequence>MAYTTLKRQWWSFYRCTPGIDVRAGFFGRFPVRTANRDTEEATRALEQGHIGAGYVPTPGGYIGSKRSCPAGIGGRVCQSSGKNCSMHNYCIAIDVEYQYNRLSPHYPKRHTTAQIFIRDTHLHKYTQEVVAAIEGIKNKDGEQLWKWLGWIGDYMHWELDVPPERATVDWNTVPNGVPPVRKPTDLEVIYMLPALRKGDGLVSRAYGDRAFLSAEVAAYQAALRVEGYVEDGTSLDPVCGIDSNFWDGLEATTKRFQRDHNLTVDGVAGKQTYKALFG</sequence>
<dbReference type="InterPro" id="IPR002477">
    <property type="entry name" value="Peptidoglycan-bd-like"/>
</dbReference>
<reference evidence="2" key="1">
    <citation type="journal article" date="2015" name="Nature">
        <title>Complex archaea that bridge the gap between prokaryotes and eukaryotes.</title>
        <authorList>
            <person name="Spang A."/>
            <person name="Saw J.H."/>
            <person name="Jorgensen S.L."/>
            <person name="Zaremba-Niedzwiedzka K."/>
            <person name="Martijn J."/>
            <person name="Lind A.E."/>
            <person name="van Eijk R."/>
            <person name="Schleper C."/>
            <person name="Guy L."/>
            <person name="Ettema T.J."/>
        </authorList>
    </citation>
    <scope>NUCLEOTIDE SEQUENCE</scope>
</reference>
<feature type="domain" description="Peptidoglycan binding-like" evidence="1">
    <location>
        <begin position="215"/>
        <end position="277"/>
    </location>
</feature>
<name>A0A0F9NRV8_9ZZZZ</name>
<proteinExistence type="predicted"/>
<dbReference type="Gene3D" id="1.10.101.10">
    <property type="entry name" value="PGBD-like superfamily/PGBD"/>
    <property type="match status" value="1"/>
</dbReference>
<evidence type="ECO:0000313" key="2">
    <source>
        <dbReference type="EMBL" id="KKM84007.1"/>
    </source>
</evidence>
<dbReference type="EMBL" id="LAZR01007629">
    <property type="protein sequence ID" value="KKM84007.1"/>
    <property type="molecule type" value="Genomic_DNA"/>
</dbReference>
<comment type="caution">
    <text evidence="2">The sequence shown here is derived from an EMBL/GenBank/DDBJ whole genome shotgun (WGS) entry which is preliminary data.</text>
</comment>
<accession>A0A0F9NRV8</accession>
<dbReference type="InterPro" id="IPR036366">
    <property type="entry name" value="PGBDSf"/>
</dbReference>
<dbReference type="SUPFAM" id="SSF47090">
    <property type="entry name" value="PGBD-like"/>
    <property type="match status" value="1"/>
</dbReference>
<dbReference type="Pfam" id="PF01471">
    <property type="entry name" value="PG_binding_1"/>
    <property type="match status" value="1"/>
</dbReference>
<gene>
    <name evidence="2" type="ORF">LCGC14_1303550</name>
</gene>